<evidence type="ECO:0000256" key="1">
    <source>
        <dbReference type="SAM" id="SignalP"/>
    </source>
</evidence>
<evidence type="ECO:0000313" key="3">
    <source>
        <dbReference type="Proteomes" id="UP000217177"/>
    </source>
</evidence>
<accession>A0ABN5BFI5</accession>
<proteinExistence type="predicted"/>
<dbReference type="SUPFAM" id="SSF49319">
    <property type="entry name" value="Actinoxanthin-like"/>
    <property type="match status" value="1"/>
</dbReference>
<dbReference type="EMBL" id="CP016774">
    <property type="protein sequence ID" value="ASY17352.1"/>
    <property type="molecule type" value="Genomic_DNA"/>
</dbReference>
<reference evidence="2 3" key="1">
    <citation type="submission" date="2016-07" db="EMBL/GenBank/DDBJ databases">
        <title>High microdiversification within the ubiquitous acI lineage of Actinobacteria.</title>
        <authorList>
            <person name="Neuenschwander S.M."/>
            <person name="Salcher M."/>
            <person name="Ghai R."/>
            <person name="Pernthaler J."/>
        </authorList>
    </citation>
    <scope>NUCLEOTIDE SEQUENCE [LARGE SCALE GENOMIC DNA]</scope>
    <source>
        <strain evidence="2">MMS-IA-79</strain>
    </source>
</reference>
<protein>
    <submittedName>
        <fullName evidence="2">Uncharacterized protein</fullName>
    </submittedName>
</protein>
<feature type="signal peptide" evidence="1">
    <location>
        <begin position="1"/>
        <end position="22"/>
    </location>
</feature>
<sequence length="148" mass="15932">MKKFLSVLILGLLVVSSSSASALTQVKVTPQFKINKKNPIVTIKVAGLPLDHGIYISQCMAPKKAGDLPTACNPSTASKLWISSVAADQKMGAKSGTSKLTMKLDKYFDKGDCIHTTCVLFVTSDHNASDDRSEDQALKIKFDGLLPF</sequence>
<name>A0ABN5BFI5_9ACTN</name>
<dbReference type="Gene3D" id="2.60.40.230">
    <property type="entry name" value="Neocarzinostatin-like"/>
    <property type="match status" value="1"/>
</dbReference>
<organism evidence="2 3">
    <name type="scientific">Candidatus Planktophila versatilis</name>
    <dbReference type="NCBI Taxonomy" id="1884905"/>
    <lineage>
        <taxon>Bacteria</taxon>
        <taxon>Bacillati</taxon>
        <taxon>Actinomycetota</taxon>
        <taxon>Actinomycetes</taxon>
        <taxon>Candidatus Nanopelagicales</taxon>
        <taxon>Candidatus Nanopelagicaceae</taxon>
        <taxon>Candidatus Planktophila</taxon>
    </lineage>
</organism>
<gene>
    <name evidence="2" type="ORF">A1sIA79_03845</name>
</gene>
<dbReference type="Proteomes" id="UP000217177">
    <property type="component" value="Chromosome"/>
</dbReference>
<dbReference type="InterPro" id="IPR027273">
    <property type="entry name" value="Neocarzinostatin-like"/>
</dbReference>
<dbReference type="RefSeq" id="WP_095674911.1">
    <property type="nucleotide sequence ID" value="NZ_CP016774.1"/>
</dbReference>
<keyword evidence="1" id="KW-0732">Signal</keyword>
<keyword evidence="3" id="KW-1185">Reference proteome</keyword>
<feature type="chain" id="PRO_5045508712" evidence="1">
    <location>
        <begin position="23"/>
        <end position="148"/>
    </location>
</feature>
<evidence type="ECO:0000313" key="2">
    <source>
        <dbReference type="EMBL" id="ASY17352.1"/>
    </source>
</evidence>